<proteinExistence type="predicted"/>
<organism evidence="1 2">
    <name type="scientific">Hydra vulgaris</name>
    <name type="common">Hydra</name>
    <name type="synonym">Hydra attenuata</name>
    <dbReference type="NCBI Taxonomy" id="6087"/>
    <lineage>
        <taxon>Eukaryota</taxon>
        <taxon>Metazoa</taxon>
        <taxon>Cnidaria</taxon>
        <taxon>Hydrozoa</taxon>
        <taxon>Hydroidolina</taxon>
        <taxon>Anthoathecata</taxon>
        <taxon>Aplanulata</taxon>
        <taxon>Hydridae</taxon>
        <taxon>Hydra</taxon>
    </lineage>
</organism>
<dbReference type="RefSeq" id="XP_065673016.1">
    <property type="nucleotide sequence ID" value="XM_065816944.1"/>
</dbReference>
<gene>
    <name evidence="2" type="primary">LOC136090353</name>
</gene>
<accession>A0ABM4DF18</accession>
<dbReference type="Proteomes" id="UP001652625">
    <property type="component" value="Chromosome 13"/>
</dbReference>
<reference evidence="2" key="1">
    <citation type="submission" date="2025-08" db="UniProtKB">
        <authorList>
            <consortium name="RefSeq"/>
        </authorList>
    </citation>
    <scope>IDENTIFICATION</scope>
</reference>
<name>A0ABM4DF18_HYDVU</name>
<evidence type="ECO:0000313" key="2">
    <source>
        <dbReference type="RefSeq" id="XP_065673016.1"/>
    </source>
</evidence>
<evidence type="ECO:0000313" key="1">
    <source>
        <dbReference type="Proteomes" id="UP001652625"/>
    </source>
</evidence>
<dbReference type="GeneID" id="136090353"/>
<keyword evidence="1" id="KW-1185">Reference proteome</keyword>
<protein>
    <submittedName>
        <fullName evidence="2">Uncharacterized protein LOC136090353</fullName>
    </submittedName>
</protein>
<sequence>MPIAIMCAEAGISTHKGVSVTRSLSYFHSDIPTPNQSAIFKAGKRLQVTTLLKLKEALSVQLSFILHFDGKGVAPYDYGIKKVERMVITLQSDGPIFWYIGLKTLHTSGTSKNLAAMITETLLEYNVVHKISLIICDTCSVNTGGSYDGSGGVVGILRFKLFNRPVPYYGCNAHILDLVLKKMVIFHLPTPSKSPTLSDFKFIQKLKNKYPQLKESYNILHKTPHPPPTVKTWRNDYKLSARHYLDTNILPKLQLPTKLPSSHSARWSSRAIYVLLGYFLLPEERPLLKEIAKFISCSWSLAWFKMREEPNWENLKETTSSCIKAQEALTRHILGVKISFKNVHRTNELGHKDHNVPPNTFCRH</sequence>